<proteinExistence type="predicted"/>
<evidence type="ECO:0000313" key="3">
    <source>
        <dbReference type="EMBL" id="VUF14207.1"/>
    </source>
</evidence>
<gene>
    <name evidence="2" type="ORF">IFDJLNFL_4746</name>
    <name evidence="3" type="ORF">MTDSW087_03924</name>
</gene>
<evidence type="ECO:0000313" key="2">
    <source>
        <dbReference type="EMBL" id="GJD58821.1"/>
    </source>
</evidence>
<dbReference type="Proteomes" id="UP001055303">
    <property type="component" value="Unassembled WGS sequence"/>
</dbReference>
<dbReference type="Proteomes" id="UP000401717">
    <property type="component" value="Unassembled WGS sequence"/>
</dbReference>
<reference evidence="3 4" key="1">
    <citation type="submission" date="2019-06" db="EMBL/GenBank/DDBJ databases">
        <authorList>
            <person name="Rodrigo-Torres L."/>
            <person name="Arahal R. D."/>
            <person name="Lucena T."/>
        </authorList>
    </citation>
    <scope>NUCLEOTIDE SEQUENCE [LARGE SCALE GENOMIC DNA]</scope>
    <source>
        <strain evidence="3 4">SW08-7</strain>
    </source>
</reference>
<sequence length="94" mass="10301">MPAATMPAAKMPAAKMPAAKRIRRVTLDGQLVGYWEREAARLDALAAEARFGWQRRSLERKAAYARAQGERSRAREVARGREPVPAEPSGNSPG</sequence>
<dbReference type="AlphaFoldDB" id="A0A564G1T6"/>
<feature type="compositionally biased region" description="Basic and acidic residues" evidence="1">
    <location>
        <begin position="65"/>
        <end position="84"/>
    </location>
</feature>
<evidence type="ECO:0000256" key="1">
    <source>
        <dbReference type="SAM" id="MobiDB-lite"/>
    </source>
</evidence>
<reference evidence="2" key="2">
    <citation type="journal article" date="2021" name="Front. Microbiol.">
        <title>Comprehensive Comparative Genomics and Phenotyping of Methylobacterium Species.</title>
        <authorList>
            <person name="Alessa O."/>
            <person name="Ogura Y."/>
            <person name="Fujitani Y."/>
            <person name="Takami H."/>
            <person name="Hayashi T."/>
            <person name="Sahin N."/>
            <person name="Tani A."/>
        </authorList>
    </citation>
    <scope>NUCLEOTIDE SEQUENCE</scope>
    <source>
        <strain evidence="2">DSM 22415</strain>
    </source>
</reference>
<evidence type="ECO:0000313" key="4">
    <source>
        <dbReference type="Proteomes" id="UP000401717"/>
    </source>
</evidence>
<keyword evidence="5" id="KW-1185">Reference proteome</keyword>
<evidence type="ECO:0000313" key="5">
    <source>
        <dbReference type="Proteomes" id="UP001055303"/>
    </source>
</evidence>
<accession>A0A564G1T6</accession>
<organism evidence="3 4">
    <name type="scientific">Methylobacterium dankookense</name>
    <dbReference type="NCBI Taxonomy" id="560405"/>
    <lineage>
        <taxon>Bacteria</taxon>
        <taxon>Pseudomonadati</taxon>
        <taxon>Pseudomonadota</taxon>
        <taxon>Alphaproteobacteria</taxon>
        <taxon>Hyphomicrobiales</taxon>
        <taxon>Methylobacteriaceae</taxon>
        <taxon>Methylobacterium</taxon>
    </lineage>
</organism>
<reference evidence="2" key="3">
    <citation type="submission" date="2021-08" db="EMBL/GenBank/DDBJ databases">
        <authorList>
            <person name="Tani A."/>
            <person name="Ola A."/>
            <person name="Ogura Y."/>
            <person name="Katsura K."/>
            <person name="Hayashi T."/>
        </authorList>
    </citation>
    <scope>NUCLEOTIDE SEQUENCE</scope>
    <source>
        <strain evidence="2">DSM 22415</strain>
    </source>
</reference>
<dbReference type="EMBL" id="BPQI01000172">
    <property type="protein sequence ID" value="GJD58821.1"/>
    <property type="molecule type" value="Genomic_DNA"/>
</dbReference>
<protein>
    <submittedName>
        <fullName evidence="3">Uncharacterized protein</fullName>
    </submittedName>
</protein>
<feature type="region of interest" description="Disordered" evidence="1">
    <location>
        <begin position="65"/>
        <end position="94"/>
    </location>
</feature>
<name>A0A564G1T6_9HYPH</name>
<dbReference type="EMBL" id="CABFVH010000029">
    <property type="protein sequence ID" value="VUF14207.1"/>
    <property type="molecule type" value="Genomic_DNA"/>
</dbReference>